<keyword evidence="2" id="KW-1185">Reference proteome</keyword>
<reference evidence="1" key="1">
    <citation type="submission" date="2022-12" db="EMBL/GenBank/DDBJ databases">
        <title>Polyphasic identification of a Novel Hot-Spring Cyanobacterium Ocullathermofonsia sinensis gen nov. sp. nov. and Genomic Insights on its Adaptations to the Thermal Habitat.</title>
        <authorList>
            <person name="Daroch M."/>
            <person name="Tang J."/>
            <person name="Jiang Y."/>
        </authorList>
    </citation>
    <scope>NUCLEOTIDE SEQUENCE</scope>
    <source>
        <strain evidence="1">PKUAC-SCTA174</strain>
    </source>
</reference>
<organism evidence="1 2">
    <name type="scientific">Thermocoleostomius sinensis A174</name>
    <dbReference type="NCBI Taxonomy" id="2016057"/>
    <lineage>
        <taxon>Bacteria</taxon>
        <taxon>Bacillati</taxon>
        <taxon>Cyanobacteriota</taxon>
        <taxon>Cyanophyceae</taxon>
        <taxon>Oculatellales</taxon>
        <taxon>Oculatellaceae</taxon>
        <taxon>Thermocoleostomius</taxon>
    </lineage>
</organism>
<evidence type="ECO:0000313" key="1">
    <source>
        <dbReference type="EMBL" id="WAL59377.1"/>
    </source>
</evidence>
<name>A0A9E8ZAT8_9CYAN</name>
<evidence type="ECO:0000313" key="2">
    <source>
        <dbReference type="Proteomes" id="UP001163152"/>
    </source>
</evidence>
<proteinExistence type="predicted"/>
<accession>A0A9E8ZAT8</accession>
<dbReference type="Proteomes" id="UP001163152">
    <property type="component" value="Chromosome"/>
</dbReference>
<gene>
    <name evidence="1" type="ORF">OXH18_19705</name>
</gene>
<dbReference type="Pfam" id="PF11832">
    <property type="entry name" value="DUF3352"/>
    <property type="match status" value="1"/>
</dbReference>
<dbReference type="KEGG" id="tsin:OXH18_19705"/>
<dbReference type="InterPro" id="IPR021787">
    <property type="entry name" value="DUF3352"/>
</dbReference>
<dbReference type="EMBL" id="CP113797">
    <property type="protein sequence ID" value="WAL59377.1"/>
    <property type="molecule type" value="Genomic_DNA"/>
</dbReference>
<dbReference type="RefSeq" id="WP_268609172.1">
    <property type="nucleotide sequence ID" value="NZ_CP113797.1"/>
</dbReference>
<dbReference type="AlphaFoldDB" id="A0A9E8ZAT8"/>
<protein>
    <submittedName>
        <fullName evidence="1">DUF3352 domain-containing protein</fullName>
    </submittedName>
</protein>
<sequence length="592" mass="65372">MAKSRRSAVTVMWKKKPTLLLTVGTALALMAGGATAWWLLQRTPLSELPTGADALPQETAMSLSFTSDEGQWRRLRQYGTTDSQASFDRGLATWRDRLFTANGIDYQRDIRPWVGEEITVAFLPPPTMDEDASNKVVRPYRTPNTLEFDRSAVMILPIADVDRAQRFLSSPNVTAEQEWVDREYKGETIREVHGQTQLDYAATLIDNRFLVVSGDAQSIERVIDTLKGRASVAQNSDYGRAFSQLRETVTNPFMRLYVNVPAATEFTSSNPNQPIPPQLLSLLQTNQGIASAMTLESDGVRFRGTTWVAPNSRLRLKVQNSAERMPVLLPNQTVLMASGDNLKEFWENYSEPVPASDVTPSTLQRRVWSPDTIRQAFRNFTGLDWDQEVIPWTDGEFALSLLSAPAPADNAVTTAGVLLLIQASDRKAADETFNKLDQVMQERNGWQVQEAQVEGQPVMTWTSPFASLTVTRGWLDGNIVYVAVGPGVAEAVAPAPDTPLATSSLFQSATATDLEAASGHFFLAVDQLVNPNISLPLPALPDSNRQTLSAIRAIGLTTSVQDNRTTRHDVRVLMPRSDRTVGPLPSVVEKEE</sequence>